<organism evidence="1 2">
    <name type="scientific">Acorus calamus</name>
    <name type="common">Sweet flag</name>
    <dbReference type="NCBI Taxonomy" id="4465"/>
    <lineage>
        <taxon>Eukaryota</taxon>
        <taxon>Viridiplantae</taxon>
        <taxon>Streptophyta</taxon>
        <taxon>Embryophyta</taxon>
        <taxon>Tracheophyta</taxon>
        <taxon>Spermatophyta</taxon>
        <taxon>Magnoliopsida</taxon>
        <taxon>Liliopsida</taxon>
        <taxon>Acoraceae</taxon>
        <taxon>Acorus</taxon>
    </lineage>
</organism>
<evidence type="ECO:0000313" key="1">
    <source>
        <dbReference type="EMBL" id="KAK1292355.1"/>
    </source>
</evidence>
<sequence length="88" mass="9814">MSSSVAERKELARLCSSKNWSKAIRILDSLIKQSPTIQDVWSGTKSLPSTMEFYKHAIKDCDAALQIDESYVQAYILKGTGPEHGRVV</sequence>
<reference evidence="1" key="1">
    <citation type="journal article" date="2023" name="Nat. Commun.">
        <title>Diploid and tetraploid genomes of Acorus and the evolution of monocots.</title>
        <authorList>
            <person name="Ma L."/>
            <person name="Liu K.W."/>
            <person name="Li Z."/>
            <person name="Hsiao Y.Y."/>
            <person name="Qi Y."/>
            <person name="Fu T."/>
            <person name="Tang G.D."/>
            <person name="Zhang D."/>
            <person name="Sun W.H."/>
            <person name="Liu D.K."/>
            <person name="Li Y."/>
            <person name="Chen G.Z."/>
            <person name="Liu X.D."/>
            <person name="Liao X.Y."/>
            <person name="Jiang Y.T."/>
            <person name="Yu X."/>
            <person name="Hao Y."/>
            <person name="Huang J."/>
            <person name="Zhao X.W."/>
            <person name="Ke S."/>
            <person name="Chen Y.Y."/>
            <person name="Wu W.L."/>
            <person name="Hsu J.L."/>
            <person name="Lin Y.F."/>
            <person name="Huang M.D."/>
            <person name="Li C.Y."/>
            <person name="Huang L."/>
            <person name="Wang Z.W."/>
            <person name="Zhao X."/>
            <person name="Zhong W.Y."/>
            <person name="Peng D.H."/>
            <person name="Ahmad S."/>
            <person name="Lan S."/>
            <person name="Zhang J.S."/>
            <person name="Tsai W.C."/>
            <person name="Van de Peer Y."/>
            <person name="Liu Z.J."/>
        </authorList>
    </citation>
    <scope>NUCLEOTIDE SEQUENCE</scope>
    <source>
        <strain evidence="1">CP</strain>
    </source>
</reference>
<dbReference type="PANTHER" id="PTHR44749:SF1">
    <property type="entry name" value="TETRATRICOPEPTIDE-LIKE HELICAL DOMAIN-CONTAINING PROTEIN"/>
    <property type="match status" value="1"/>
</dbReference>
<name>A0AAV9CTW6_ACOCL</name>
<comment type="caution">
    <text evidence="1">The sequence shown here is derived from an EMBL/GenBank/DDBJ whole genome shotgun (WGS) entry which is preliminary data.</text>
</comment>
<dbReference type="AlphaFoldDB" id="A0AAV9CTW6"/>
<keyword evidence="2" id="KW-1185">Reference proteome</keyword>
<dbReference type="PANTHER" id="PTHR44749">
    <property type="entry name" value="SUPPRESSOR OF RPS4-RLD 1"/>
    <property type="match status" value="1"/>
</dbReference>
<dbReference type="GO" id="GO:0045892">
    <property type="term" value="P:negative regulation of DNA-templated transcription"/>
    <property type="evidence" value="ECO:0007669"/>
    <property type="project" value="InterPro"/>
</dbReference>
<dbReference type="InterPro" id="IPR044650">
    <property type="entry name" value="SRFR1-like"/>
</dbReference>
<proteinExistence type="predicted"/>
<reference evidence="1" key="2">
    <citation type="submission" date="2023-06" db="EMBL/GenBank/DDBJ databases">
        <authorList>
            <person name="Ma L."/>
            <person name="Liu K.-W."/>
            <person name="Li Z."/>
            <person name="Hsiao Y.-Y."/>
            <person name="Qi Y."/>
            <person name="Fu T."/>
            <person name="Tang G."/>
            <person name="Zhang D."/>
            <person name="Sun W.-H."/>
            <person name="Liu D.-K."/>
            <person name="Li Y."/>
            <person name="Chen G.-Z."/>
            <person name="Liu X.-D."/>
            <person name="Liao X.-Y."/>
            <person name="Jiang Y.-T."/>
            <person name="Yu X."/>
            <person name="Hao Y."/>
            <person name="Huang J."/>
            <person name="Zhao X.-W."/>
            <person name="Ke S."/>
            <person name="Chen Y.-Y."/>
            <person name="Wu W.-L."/>
            <person name="Hsu J.-L."/>
            <person name="Lin Y.-F."/>
            <person name="Huang M.-D."/>
            <person name="Li C.-Y."/>
            <person name="Huang L."/>
            <person name="Wang Z.-W."/>
            <person name="Zhao X."/>
            <person name="Zhong W.-Y."/>
            <person name="Peng D.-H."/>
            <person name="Ahmad S."/>
            <person name="Lan S."/>
            <person name="Zhang J.-S."/>
            <person name="Tsai W.-C."/>
            <person name="Van De Peer Y."/>
            <person name="Liu Z.-J."/>
        </authorList>
    </citation>
    <scope>NUCLEOTIDE SEQUENCE</scope>
    <source>
        <strain evidence="1">CP</strain>
        <tissue evidence="1">Leaves</tissue>
    </source>
</reference>
<dbReference type="Gene3D" id="1.25.40.10">
    <property type="entry name" value="Tetratricopeptide repeat domain"/>
    <property type="match status" value="1"/>
</dbReference>
<accession>A0AAV9CTW6</accession>
<dbReference type="SUPFAM" id="SSF48452">
    <property type="entry name" value="TPR-like"/>
    <property type="match status" value="1"/>
</dbReference>
<dbReference type="EMBL" id="JAUJYO010000017">
    <property type="protein sequence ID" value="KAK1292355.1"/>
    <property type="molecule type" value="Genomic_DNA"/>
</dbReference>
<evidence type="ECO:0000313" key="2">
    <source>
        <dbReference type="Proteomes" id="UP001180020"/>
    </source>
</evidence>
<dbReference type="InterPro" id="IPR011990">
    <property type="entry name" value="TPR-like_helical_dom_sf"/>
</dbReference>
<dbReference type="Proteomes" id="UP001180020">
    <property type="component" value="Unassembled WGS sequence"/>
</dbReference>
<gene>
    <name evidence="1" type="ORF">QJS10_CPB17g02299</name>
</gene>
<protein>
    <submittedName>
        <fullName evidence="1">Uncharacterized protein</fullName>
    </submittedName>
</protein>